<dbReference type="SUPFAM" id="SSF48264">
    <property type="entry name" value="Cytochrome P450"/>
    <property type="match status" value="1"/>
</dbReference>
<name>A0A5D3C2H1_CUCMM</name>
<dbReference type="GO" id="GO:0016020">
    <property type="term" value="C:membrane"/>
    <property type="evidence" value="ECO:0007669"/>
    <property type="project" value="UniProtKB-SubCell"/>
</dbReference>
<accession>A0A5D3C2H1</accession>
<sequence>MEDETVVKMDEILKSVLITLDPRIDDYFLILTPFFSRQRNRANLVRKKQVEFVLELINRWRQALENPGSDSDAMLFSYLDTLFNFKIDGRGDGGNSLATDEELVTLCSEFLNGGTDTTETVIEWEMTKLIVNEEVQRKIVEEIKKTVGERKVEVYIK</sequence>
<evidence type="ECO:0000256" key="5">
    <source>
        <dbReference type="ARBA" id="ARBA00022989"/>
    </source>
</evidence>
<dbReference type="EMBL" id="SSTD01014189">
    <property type="protein sequence ID" value="TYK04616.1"/>
    <property type="molecule type" value="Genomic_DNA"/>
</dbReference>
<keyword evidence="5" id="KW-1133">Transmembrane helix</keyword>
<evidence type="ECO:0000256" key="1">
    <source>
        <dbReference type="ARBA" id="ARBA00001971"/>
    </source>
</evidence>
<dbReference type="InterPro" id="IPR002401">
    <property type="entry name" value="Cyt_P450_E_grp-I"/>
</dbReference>
<dbReference type="PRINTS" id="PR00463">
    <property type="entry name" value="EP450I"/>
</dbReference>
<dbReference type="InterPro" id="IPR036396">
    <property type="entry name" value="Cyt_P450_sf"/>
</dbReference>
<evidence type="ECO:0000313" key="8">
    <source>
        <dbReference type="Proteomes" id="UP000321947"/>
    </source>
</evidence>
<evidence type="ECO:0000256" key="4">
    <source>
        <dbReference type="ARBA" id="ARBA00022723"/>
    </source>
</evidence>
<keyword evidence="3" id="KW-0812">Transmembrane</keyword>
<dbReference type="Gene3D" id="1.10.630.10">
    <property type="entry name" value="Cytochrome P450"/>
    <property type="match status" value="1"/>
</dbReference>
<dbReference type="InterPro" id="IPR051103">
    <property type="entry name" value="Plant_metabolite_P450s"/>
</dbReference>
<organism evidence="7 8">
    <name type="scientific">Cucumis melo var. makuwa</name>
    <name type="common">Oriental melon</name>
    <dbReference type="NCBI Taxonomy" id="1194695"/>
    <lineage>
        <taxon>Eukaryota</taxon>
        <taxon>Viridiplantae</taxon>
        <taxon>Streptophyta</taxon>
        <taxon>Embryophyta</taxon>
        <taxon>Tracheophyta</taxon>
        <taxon>Spermatophyta</taxon>
        <taxon>Magnoliopsida</taxon>
        <taxon>eudicotyledons</taxon>
        <taxon>Gunneridae</taxon>
        <taxon>Pentapetalae</taxon>
        <taxon>rosids</taxon>
        <taxon>fabids</taxon>
        <taxon>Cucurbitales</taxon>
        <taxon>Cucurbitaceae</taxon>
        <taxon>Benincaseae</taxon>
        <taxon>Cucumis</taxon>
    </lineage>
</organism>
<proteinExistence type="predicted"/>
<comment type="cofactor">
    <cofactor evidence="1">
        <name>heme</name>
        <dbReference type="ChEBI" id="CHEBI:30413"/>
    </cofactor>
</comment>
<dbReference type="Pfam" id="PF00067">
    <property type="entry name" value="p450"/>
    <property type="match status" value="1"/>
</dbReference>
<evidence type="ECO:0000256" key="3">
    <source>
        <dbReference type="ARBA" id="ARBA00022692"/>
    </source>
</evidence>
<reference evidence="7 8" key="1">
    <citation type="submission" date="2019-08" db="EMBL/GenBank/DDBJ databases">
        <title>Draft genome sequences of two oriental melons (Cucumis melo L. var makuwa).</title>
        <authorList>
            <person name="Kwon S.-Y."/>
        </authorList>
    </citation>
    <scope>NUCLEOTIDE SEQUENCE [LARGE SCALE GENOMIC DNA]</scope>
    <source>
        <strain evidence="8">cv. Chang Bougi</strain>
        <tissue evidence="7">Leaf</tissue>
    </source>
</reference>
<gene>
    <name evidence="7" type="ORF">E5676_scaffold351G00210</name>
</gene>
<keyword evidence="6" id="KW-0472">Membrane</keyword>
<evidence type="ECO:0000256" key="6">
    <source>
        <dbReference type="ARBA" id="ARBA00023136"/>
    </source>
</evidence>
<dbReference type="InterPro" id="IPR001128">
    <property type="entry name" value="Cyt_P450"/>
</dbReference>
<protein>
    <submittedName>
        <fullName evidence="7">Cytochrome P450 77A3-like</fullName>
    </submittedName>
</protein>
<dbReference type="AlphaFoldDB" id="A0A5D3C2H1"/>
<dbReference type="GO" id="GO:0005506">
    <property type="term" value="F:iron ion binding"/>
    <property type="evidence" value="ECO:0007669"/>
    <property type="project" value="InterPro"/>
</dbReference>
<dbReference type="GO" id="GO:0020037">
    <property type="term" value="F:heme binding"/>
    <property type="evidence" value="ECO:0007669"/>
    <property type="project" value="InterPro"/>
</dbReference>
<evidence type="ECO:0000256" key="2">
    <source>
        <dbReference type="ARBA" id="ARBA00004167"/>
    </source>
</evidence>
<dbReference type="Proteomes" id="UP000321947">
    <property type="component" value="Unassembled WGS sequence"/>
</dbReference>
<dbReference type="PANTHER" id="PTHR24298:SF47">
    <property type="entry name" value="CYTOCHROME P450 77A4"/>
    <property type="match status" value="1"/>
</dbReference>
<comment type="caution">
    <text evidence="7">The sequence shown here is derived from an EMBL/GenBank/DDBJ whole genome shotgun (WGS) entry which is preliminary data.</text>
</comment>
<evidence type="ECO:0000313" key="7">
    <source>
        <dbReference type="EMBL" id="TYK04616.1"/>
    </source>
</evidence>
<dbReference type="PANTHER" id="PTHR24298">
    <property type="entry name" value="FLAVONOID 3'-MONOOXYGENASE-RELATED"/>
    <property type="match status" value="1"/>
</dbReference>
<comment type="subcellular location">
    <subcellularLocation>
        <location evidence="2">Membrane</location>
        <topology evidence="2">Single-pass membrane protein</topology>
    </subcellularLocation>
</comment>
<dbReference type="GO" id="GO:0016709">
    <property type="term" value="F:oxidoreductase activity, acting on paired donors, with incorporation or reduction of molecular oxygen, NAD(P)H as one donor, and incorporation of one atom of oxygen"/>
    <property type="evidence" value="ECO:0007669"/>
    <property type="project" value="TreeGrafter"/>
</dbReference>
<keyword evidence="4" id="KW-0479">Metal-binding</keyword>